<keyword evidence="3" id="KW-1185">Reference proteome</keyword>
<accession>R0H4W2</accession>
<evidence type="ECO:0000256" key="1">
    <source>
        <dbReference type="SAM" id="SignalP"/>
    </source>
</evidence>
<feature type="chain" id="PRO_5004351760" description="Knottin scorpion toxin-like domain-containing protein" evidence="1">
    <location>
        <begin position="23"/>
        <end position="81"/>
    </location>
</feature>
<dbReference type="AlphaFoldDB" id="R0H4W2"/>
<dbReference type="InterPro" id="IPR036574">
    <property type="entry name" value="Scorpion_toxin-like_sf"/>
</dbReference>
<evidence type="ECO:0000313" key="2">
    <source>
        <dbReference type="EMBL" id="EOA18538.1"/>
    </source>
</evidence>
<gene>
    <name evidence="2" type="ORF">CARUB_v10007092mg</name>
</gene>
<dbReference type="EMBL" id="KB870811">
    <property type="protein sequence ID" value="EOA18538.1"/>
    <property type="molecule type" value="Genomic_DNA"/>
</dbReference>
<evidence type="ECO:0008006" key="4">
    <source>
        <dbReference type="Google" id="ProtNLM"/>
    </source>
</evidence>
<name>R0H4W2_9BRAS</name>
<feature type="signal peptide" evidence="1">
    <location>
        <begin position="1"/>
        <end position="22"/>
    </location>
</feature>
<reference evidence="3" key="1">
    <citation type="journal article" date="2013" name="Nat. Genet.">
        <title>The Capsella rubella genome and the genomic consequences of rapid mating system evolution.</title>
        <authorList>
            <person name="Slotte T."/>
            <person name="Hazzouri K.M."/>
            <person name="Agren J.A."/>
            <person name="Koenig D."/>
            <person name="Maumus F."/>
            <person name="Guo Y.L."/>
            <person name="Steige K."/>
            <person name="Platts A.E."/>
            <person name="Escobar J.S."/>
            <person name="Newman L.K."/>
            <person name="Wang W."/>
            <person name="Mandakova T."/>
            <person name="Vello E."/>
            <person name="Smith L.M."/>
            <person name="Henz S.R."/>
            <person name="Steffen J."/>
            <person name="Takuno S."/>
            <person name="Brandvain Y."/>
            <person name="Coop G."/>
            <person name="Andolfatto P."/>
            <person name="Hu T.T."/>
            <person name="Blanchette M."/>
            <person name="Clark R.M."/>
            <person name="Quesneville H."/>
            <person name="Nordborg M."/>
            <person name="Gaut B.S."/>
            <person name="Lysak M.A."/>
            <person name="Jenkins J."/>
            <person name="Grimwood J."/>
            <person name="Chapman J."/>
            <person name="Prochnik S."/>
            <person name="Shu S."/>
            <person name="Rokhsar D."/>
            <person name="Schmutz J."/>
            <person name="Weigel D."/>
            <person name="Wright S.I."/>
        </authorList>
    </citation>
    <scope>NUCLEOTIDE SEQUENCE [LARGE SCALE GENOMIC DNA]</scope>
    <source>
        <strain evidence="3">cv. Monte Gargano</strain>
    </source>
</reference>
<dbReference type="eggNOG" id="ENOG502R1TH">
    <property type="taxonomic scope" value="Eukaryota"/>
</dbReference>
<dbReference type="Proteomes" id="UP000029121">
    <property type="component" value="Unassembled WGS sequence"/>
</dbReference>
<protein>
    <recommendedName>
        <fullName evidence="4">Knottin scorpion toxin-like domain-containing protein</fullName>
    </recommendedName>
</protein>
<evidence type="ECO:0000313" key="3">
    <source>
        <dbReference type="Proteomes" id="UP000029121"/>
    </source>
</evidence>
<dbReference type="Gene3D" id="3.30.30.10">
    <property type="entry name" value="Knottin, scorpion toxin-like"/>
    <property type="match status" value="1"/>
</dbReference>
<proteinExistence type="predicted"/>
<sequence length="81" mass="9047">MASSSKCVFLVFLCLAVLLTQSEVCAKSMLKVNDAQRRFGIIGPCSMFPDCNKHCKEELRDPLGGECRILNIKMCGCFFYS</sequence>
<keyword evidence="1" id="KW-0732">Signal</keyword>
<organism evidence="2 3">
    <name type="scientific">Capsella rubella</name>
    <dbReference type="NCBI Taxonomy" id="81985"/>
    <lineage>
        <taxon>Eukaryota</taxon>
        <taxon>Viridiplantae</taxon>
        <taxon>Streptophyta</taxon>
        <taxon>Embryophyta</taxon>
        <taxon>Tracheophyta</taxon>
        <taxon>Spermatophyta</taxon>
        <taxon>Magnoliopsida</taxon>
        <taxon>eudicotyledons</taxon>
        <taxon>Gunneridae</taxon>
        <taxon>Pentapetalae</taxon>
        <taxon>rosids</taxon>
        <taxon>malvids</taxon>
        <taxon>Brassicales</taxon>
        <taxon>Brassicaceae</taxon>
        <taxon>Camelineae</taxon>
        <taxon>Capsella</taxon>
    </lineage>
</organism>